<evidence type="ECO:0000313" key="3">
    <source>
        <dbReference type="Proteomes" id="UP000242715"/>
    </source>
</evidence>
<proteinExistence type="predicted"/>
<accession>A0A2Z6LWU5</accession>
<dbReference type="Proteomes" id="UP000242715">
    <property type="component" value="Unassembled WGS sequence"/>
</dbReference>
<dbReference type="EMBL" id="DF973283">
    <property type="protein sequence ID" value="GAU23971.1"/>
    <property type="molecule type" value="Genomic_DNA"/>
</dbReference>
<dbReference type="OrthoDB" id="1434713at2759"/>
<reference evidence="3" key="1">
    <citation type="journal article" date="2017" name="Front. Plant Sci.">
        <title>Climate Clever Clovers: New Paradigm to Reduce the Environmental Footprint of Ruminants by Breeding Low Methanogenic Forages Utilizing Haplotype Variation.</title>
        <authorList>
            <person name="Kaur P."/>
            <person name="Appels R."/>
            <person name="Bayer P.E."/>
            <person name="Keeble-Gagnere G."/>
            <person name="Wang J."/>
            <person name="Hirakawa H."/>
            <person name="Shirasawa K."/>
            <person name="Vercoe P."/>
            <person name="Stefanova K."/>
            <person name="Durmic Z."/>
            <person name="Nichols P."/>
            <person name="Revell C."/>
            <person name="Isobe S.N."/>
            <person name="Edwards D."/>
            <person name="Erskine W."/>
        </authorList>
    </citation>
    <scope>NUCLEOTIDE SEQUENCE [LARGE SCALE GENOMIC DNA]</scope>
    <source>
        <strain evidence="3">cv. Daliak</strain>
    </source>
</reference>
<dbReference type="AlphaFoldDB" id="A0A2Z6LWU5"/>
<sequence length="427" mass="48161">MEQEEMEREGDEDTSKVRRPAWVNPYEGKPEPKKFPGGPSDKTVLLEYRSTPHIARCVLASIRNILINSLMISDKVPNGFRIYRELESAYTLTFLPNQGGPDSTVYKLGFHLLYVASIENRRVIVGFGEMVKIESIKFDAKFIDVADIDAGVSSEREYVHDGKMIKMIVLELTDPRLDISGISTSSPVPIIGPRARPSFEDDLLNLYPKKTIKELESLMEEGIFVVCVVIDGFVDVALSNWWYLACKWHRIATPDSGAHYCKGCDKHVYVTIPRFKVKANVFDGETNVVFVIFDGDMQYLIQKECPSLVVSVQGENRGIYPTEFEDLKGVKLLFKSNVVSPIKEIKKTVYSPTRVDEFASGLFESSEALKFAEENLVTPDCDVVDNSTDDCSFDVIIVDDDDSDINVGMSAVKRKAQEGQYWTQRRT</sequence>
<feature type="compositionally biased region" description="Acidic residues" evidence="1">
    <location>
        <begin position="1"/>
        <end position="12"/>
    </location>
</feature>
<dbReference type="SUPFAM" id="SSF50249">
    <property type="entry name" value="Nucleic acid-binding proteins"/>
    <property type="match status" value="1"/>
</dbReference>
<dbReference type="Gene3D" id="2.40.50.140">
    <property type="entry name" value="Nucleic acid-binding proteins"/>
    <property type="match status" value="1"/>
</dbReference>
<protein>
    <recommendedName>
        <fullName evidence="4">Replication factor A C-terminal domain-containing protein</fullName>
    </recommendedName>
</protein>
<keyword evidence="3" id="KW-1185">Reference proteome</keyword>
<gene>
    <name evidence="2" type="ORF">TSUD_327720</name>
</gene>
<name>A0A2Z6LWU5_TRISU</name>
<organism evidence="2 3">
    <name type="scientific">Trifolium subterraneum</name>
    <name type="common">Subterranean clover</name>
    <dbReference type="NCBI Taxonomy" id="3900"/>
    <lineage>
        <taxon>Eukaryota</taxon>
        <taxon>Viridiplantae</taxon>
        <taxon>Streptophyta</taxon>
        <taxon>Embryophyta</taxon>
        <taxon>Tracheophyta</taxon>
        <taxon>Spermatophyta</taxon>
        <taxon>Magnoliopsida</taxon>
        <taxon>eudicotyledons</taxon>
        <taxon>Gunneridae</taxon>
        <taxon>Pentapetalae</taxon>
        <taxon>rosids</taxon>
        <taxon>fabids</taxon>
        <taxon>Fabales</taxon>
        <taxon>Fabaceae</taxon>
        <taxon>Papilionoideae</taxon>
        <taxon>50 kb inversion clade</taxon>
        <taxon>NPAAA clade</taxon>
        <taxon>Hologalegina</taxon>
        <taxon>IRL clade</taxon>
        <taxon>Trifolieae</taxon>
        <taxon>Trifolium</taxon>
    </lineage>
</organism>
<evidence type="ECO:0000313" key="2">
    <source>
        <dbReference type="EMBL" id="GAU23971.1"/>
    </source>
</evidence>
<feature type="region of interest" description="Disordered" evidence="1">
    <location>
        <begin position="1"/>
        <end position="38"/>
    </location>
</feature>
<dbReference type="InterPro" id="IPR012340">
    <property type="entry name" value="NA-bd_OB-fold"/>
</dbReference>
<evidence type="ECO:0000256" key="1">
    <source>
        <dbReference type="SAM" id="MobiDB-lite"/>
    </source>
</evidence>
<evidence type="ECO:0008006" key="4">
    <source>
        <dbReference type="Google" id="ProtNLM"/>
    </source>
</evidence>